<dbReference type="SUPFAM" id="SSF55073">
    <property type="entry name" value="Nucleotide cyclase"/>
    <property type="match status" value="1"/>
</dbReference>
<name>A0A1J5PAV7_9ZZZZ</name>
<dbReference type="Gene3D" id="3.30.70.270">
    <property type="match status" value="1"/>
</dbReference>
<dbReference type="Pfam" id="PF00990">
    <property type="entry name" value="GGDEF"/>
    <property type="match status" value="1"/>
</dbReference>
<accession>A0A1J5PAV7</accession>
<dbReference type="PANTHER" id="PTHR45138">
    <property type="entry name" value="REGULATORY COMPONENTS OF SENSORY TRANSDUCTION SYSTEM"/>
    <property type="match status" value="1"/>
</dbReference>
<evidence type="ECO:0000259" key="1">
    <source>
        <dbReference type="PROSITE" id="PS50887"/>
    </source>
</evidence>
<proteinExistence type="predicted"/>
<dbReference type="SMART" id="SM00267">
    <property type="entry name" value="GGDEF"/>
    <property type="match status" value="1"/>
</dbReference>
<feature type="domain" description="GGDEF" evidence="1">
    <location>
        <begin position="75"/>
        <end position="210"/>
    </location>
</feature>
<dbReference type="GO" id="GO:0043709">
    <property type="term" value="P:cell adhesion involved in single-species biofilm formation"/>
    <property type="evidence" value="ECO:0007669"/>
    <property type="project" value="TreeGrafter"/>
</dbReference>
<dbReference type="GO" id="GO:0005886">
    <property type="term" value="C:plasma membrane"/>
    <property type="evidence" value="ECO:0007669"/>
    <property type="project" value="TreeGrafter"/>
</dbReference>
<dbReference type="PANTHER" id="PTHR45138:SF9">
    <property type="entry name" value="DIGUANYLATE CYCLASE DGCM-RELATED"/>
    <property type="match status" value="1"/>
</dbReference>
<organism evidence="2">
    <name type="scientific">mine drainage metagenome</name>
    <dbReference type="NCBI Taxonomy" id="410659"/>
    <lineage>
        <taxon>unclassified sequences</taxon>
        <taxon>metagenomes</taxon>
        <taxon>ecological metagenomes</taxon>
    </lineage>
</organism>
<dbReference type="CDD" id="cd01949">
    <property type="entry name" value="GGDEF"/>
    <property type="match status" value="1"/>
</dbReference>
<dbReference type="InterPro" id="IPR050469">
    <property type="entry name" value="Diguanylate_Cyclase"/>
</dbReference>
<comment type="caution">
    <text evidence="2">The sequence shown here is derived from an EMBL/GenBank/DDBJ whole genome shotgun (WGS) entry which is preliminary data.</text>
</comment>
<dbReference type="GO" id="GO:0052621">
    <property type="term" value="F:diguanylate cyclase activity"/>
    <property type="evidence" value="ECO:0007669"/>
    <property type="project" value="TreeGrafter"/>
</dbReference>
<evidence type="ECO:0000313" key="2">
    <source>
        <dbReference type="EMBL" id="OIQ67856.1"/>
    </source>
</evidence>
<dbReference type="FunFam" id="3.30.70.270:FF:000001">
    <property type="entry name" value="Diguanylate cyclase domain protein"/>
    <property type="match status" value="1"/>
</dbReference>
<dbReference type="InterPro" id="IPR043128">
    <property type="entry name" value="Rev_trsase/Diguanyl_cyclase"/>
</dbReference>
<dbReference type="InterPro" id="IPR000160">
    <property type="entry name" value="GGDEF_dom"/>
</dbReference>
<protein>
    <submittedName>
        <fullName evidence="2">Response regulator PleD</fullName>
    </submittedName>
</protein>
<dbReference type="InterPro" id="IPR029787">
    <property type="entry name" value="Nucleotide_cyclase"/>
</dbReference>
<reference evidence="2" key="1">
    <citation type="submission" date="2016-10" db="EMBL/GenBank/DDBJ databases">
        <title>Sequence of Gallionella enrichment culture.</title>
        <authorList>
            <person name="Poehlein A."/>
            <person name="Muehling M."/>
            <person name="Daniel R."/>
        </authorList>
    </citation>
    <scope>NUCLEOTIDE SEQUENCE</scope>
</reference>
<sequence>MVNLRELRLDDALALLGHGAHVLPELELDATQHLQAIIDKLSELSLKDPLTGLSNRRYFQNTLSREIEMVTRSGEPALLLMLDIDYFKKVNDTYGHPAGDAVLQSVAKTLTACVRPMDTVARFGGEEFVIILPSCQGHYGQQVAERIRESVGALQIPIPSGQNLSVTISIGGAYAPRWVRSTPELWIDRADSELYRAKSEGRNRVCIEPQAALAVSAEEKSLLFSPLSLGDPAWIENIANDGSAISSGSAMNRVN</sequence>
<dbReference type="AlphaFoldDB" id="A0A1J5PAV7"/>
<dbReference type="NCBIfam" id="TIGR00254">
    <property type="entry name" value="GGDEF"/>
    <property type="match status" value="1"/>
</dbReference>
<dbReference type="EMBL" id="MLJW01005661">
    <property type="protein sequence ID" value="OIQ67856.1"/>
    <property type="molecule type" value="Genomic_DNA"/>
</dbReference>
<dbReference type="PROSITE" id="PS50887">
    <property type="entry name" value="GGDEF"/>
    <property type="match status" value="1"/>
</dbReference>
<dbReference type="GO" id="GO:1902201">
    <property type="term" value="P:negative regulation of bacterial-type flagellum-dependent cell motility"/>
    <property type="evidence" value="ECO:0007669"/>
    <property type="project" value="TreeGrafter"/>
</dbReference>
<gene>
    <name evidence="2" type="primary">pleD_42</name>
    <name evidence="2" type="ORF">GALL_505630</name>
</gene>